<gene>
    <name evidence="1" type="ORF">GEV01_07715</name>
</gene>
<dbReference type="InterPro" id="IPR002636">
    <property type="entry name" value="DUF29"/>
</dbReference>
<accession>A0A843S5H5</accession>
<dbReference type="AlphaFoldDB" id="A0A843S5H5"/>
<reference evidence="1 2" key="1">
    <citation type="submission" date="2019-10" db="EMBL/GenBank/DDBJ databases">
        <title>Two novel species isolated from a subtropical stream in China.</title>
        <authorList>
            <person name="Lu H."/>
        </authorList>
    </citation>
    <scope>NUCLEOTIDE SEQUENCE [LARGE SCALE GENOMIC DNA]</scope>
    <source>
        <strain evidence="1 2">FT103W</strain>
    </source>
</reference>
<dbReference type="PANTHER" id="PTHR34235">
    <property type="entry name" value="SLR1203 PROTEIN-RELATED"/>
    <property type="match status" value="1"/>
</dbReference>
<evidence type="ECO:0000313" key="2">
    <source>
        <dbReference type="Proteomes" id="UP000444318"/>
    </source>
</evidence>
<keyword evidence="2" id="KW-1185">Reference proteome</keyword>
<protein>
    <submittedName>
        <fullName evidence="1">DUF29 family protein</fullName>
    </submittedName>
</protein>
<dbReference type="Gene3D" id="1.20.1220.20">
    <property type="entry name" value="Uncharcterised protein PF01724"/>
    <property type="match status" value="1"/>
</dbReference>
<dbReference type="EMBL" id="WHUF01000002">
    <property type="protein sequence ID" value="MQA19399.1"/>
    <property type="molecule type" value="Genomic_DNA"/>
</dbReference>
<organism evidence="1 2">
    <name type="scientific">Rugamonas rivuli</name>
    <dbReference type="NCBI Taxonomy" id="2743358"/>
    <lineage>
        <taxon>Bacteria</taxon>
        <taxon>Pseudomonadati</taxon>
        <taxon>Pseudomonadota</taxon>
        <taxon>Betaproteobacteria</taxon>
        <taxon>Burkholderiales</taxon>
        <taxon>Oxalobacteraceae</taxon>
        <taxon>Telluria group</taxon>
        <taxon>Rugamonas</taxon>
    </lineage>
</organism>
<comment type="caution">
    <text evidence="1">The sequence shown here is derived from an EMBL/GenBank/DDBJ whole genome shotgun (WGS) entry which is preliminary data.</text>
</comment>
<name>A0A843S5H5_9BURK</name>
<dbReference type="PANTHER" id="PTHR34235:SF4">
    <property type="entry name" value="SLR0291 PROTEIN"/>
    <property type="match status" value="1"/>
</dbReference>
<proteinExistence type="predicted"/>
<evidence type="ECO:0000313" key="1">
    <source>
        <dbReference type="EMBL" id="MQA19399.1"/>
    </source>
</evidence>
<dbReference type="RefSeq" id="WP_152803151.1">
    <property type="nucleotide sequence ID" value="NZ_WHUF01000002.1"/>
</dbReference>
<dbReference type="Pfam" id="PF01724">
    <property type="entry name" value="DUF29"/>
    <property type="match status" value="1"/>
</dbReference>
<dbReference type="Proteomes" id="UP000444318">
    <property type="component" value="Unassembled WGS sequence"/>
</dbReference>
<sequence length="143" mass="16688">MAASYENDFAEWTREQAFWLRSGDLALLDTQHLAEEAENIVWSCRRELAMRCVGLQAHLARWQRQSGHRCGLWRKLIDLQRTQILRMLNRSPSLRRAVGDADFVQDVWLDALMRVVGEDHCFDLPEACPWSLEQALAQDFFPD</sequence>